<organism evidence="1 2">
    <name type="scientific">Oceanobacillus bengalensis</name>
    <dbReference type="NCBI Taxonomy" id="1435466"/>
    <lineage>
        <taxon>Bacteria</taxon>
        <taxon>Bacillati</taxon>
        <taxon>Bacillota</taxon>
        <taxon>Bacilli</taxon>
        <taxon>Bacillales</taxon>
        <taxon>Bacillaceae</taxon>
        <taxon>Oceanobacillus</taxon>
    </lineage>
</organism>
<evidence type="ECO:0008006" key="3">
    <source>
        <dbReference type="Google" id="ProtNLM"/>
    </source>
</evidence>
<name>A0A494YUW6_9BACI</name>
<proteinExistence type="predicted"/>
<keyword evidence="2" id="KW-1185">Reference proteome</keyword>
<dbReference type="RefSeq" id="WP_121133142.1">
    <property type="nucleotide sequence ID" value="NZ_RBZO01000025.1"/>
</dbReference>
<evidence type="ECO:0000313" key="2">
    <source>
        <dbReference type="Proteomes" id="UP000281813"/>
    </source>
</evidence>
<dbReference type="EMBL" id="RBZO01000025">
    <property type="protein sequence ID" value="RKQ13955.1"/>
    <property type="molecule type" value="Genomic_DNA"/>
</dbReference>
<reference evidence="1 2" key="1">
    <citation type="journal article" date="2015" name="Antonie Van Leeuwenhoek">
        <title>Oceanobacillus bengalensis sp. nov., a bacterium isolated from seawater of the Bay of Bengal.</title>
        <authorList>
            <person name="Yongchang O."/>
            <person name="Xiang W."/>
            <person name="Wang G."/>
        </authorList>
    </citation>
    <scope>NUCLEOTIDE SEQUENCE [LARGE SCALE GENOMIC DNA]</scope>
    <source>
        <strain evidence="1 2">MCCC 1K00260</strain>
    </source>
</reference>
<dbReference type="Proteomes" id="UP000281813">
    <property type="component" value="Unassembled WGS sequence"/>
</dbReference>
<evidence type="ECO:0000313" key="1">
    <source>
        <dbReference type="EMBL" id="RKQ13955.1"/>
    </source>
</evidence>
<dbReference type="Pfam" id="PF07307">
    <property type="entry name" value="HEPPP_synt_1"/>
    <property type="match status" value="1"/>
</dbReference>
<dbReference type="AlphaFoldDB" id="A0A494YUW6"/>
<gene>
    <name evidence="1" type="ORF">D8M05_14830</name>
</gene>
<comment type="caution">
    <text evidence="1">The sequence shown here is derived from an EMBL/GenBank/DDBJ whole genome shotgun (WGS) entry which is preliminary data.</text>
</comment>
<dbReference type="Gene3D" id="1.20.120.1450">
    <property type="match status" value="1"/>
</dbReference>
<dbReference type="OrthoDB" id="2417886at2"/>
<protein>
    <recommendedName>
        <fullName evidence="3">Heptaprenyl diphosphate synthase</fullName>
    </recommendedName>
</protein>
<sequence length="267" mass="31235">MISLNTSNIELQTIKKIIEENLRHKYIEKFIGNPIINDEKLLVLSLLINRSSLSAQVKERYILACVLVQVALDTHQEVPLHFHSEITKDEKVSNQLRVLAGDYYSSLYYLLLAEIEDLEMIQLLSTAIKEINESKMKLYYMKNDSDSIEEYINTMKTTEFLLIHHIAEHLKDDSLNAISSEWIIIERLIHEKKNVEEHRESQFVNTWTEKYSSYFIFIKQLETIIRNKTLALNELIEKTPALQATFKDYLIIRLSDINNNTSIVEEG</sequence>
<accession>A0A494YUW6</accession>
<dbReference type="InterPro" id="IPR009920">
    <property type="entry name" value="HEPPP_synth_su1"/>
</dbReference>
<dbReference type="GO" id="GO:0009234">
    <property type="term" value="P:menaquinone biosynthetic process"/>
    <property type="evidence" value="ECO:0007669"/>
    <property type="project" value="InterPro"/>
</dbReference>